<comment type="caution">
    <text evidence="2">The sequence shown here is derived from an EMBL/GenBank/DDBJ whole genome shotgun (WGS) entry which is preliminary data.</text>
</comment>
<protein>
    <recommendedName>
        <fullName evidence="4">Secreted protein</fullName>
    </recommendedName>
</protein>
<organism evidence="2 3">
    <name type="scientific">Pantoea phytobeneficialis</name>
    <dbReference type="NCBI Taxonomy" id="2052056"/>
    <lineage>
        <taxon>Bacteria</taxon>
        <taxon>Pseudomonadati</taxon>
        <taxon>Pseudomonadota</taxon>
        <taxon>Gammaproteobacteria</taxon>
        <taxon>Enterobacterales</taxon>
        <taxon>Erwiniaceae</taxon>
        <taxon>Pantoea</taxon>
    </lineage>
</organism>
<evidence type="ECO:0000313" key="2">
    <source>
        <dbReference type="EMBL" id="MDO6405437.1"/>
    </source>
</evidence>
<proteinExistence type="predicted"/>
<accession>A0ABT8XQJ9</accession>
<dbReference type="RefSeq" id="WP_208723529.1">
    <property type="nucleotide sequence ID" value="NZ_CP024636.1"/>
</dbReference>
<gene>
    <name evidence="2" type="ORF">Q3404_02515</name>
</gene>
<evidence type="ECO:0008006" key="4">
    <source>
        <dbReference type="Google" id="ProtNLM"/>
    </source>
</evidence>
<evidence type="ECO:0000313" key="3">
    <source>
        <dbReference type="Proteomes" id="UP001171299"/>
    </source>
</evidence>
<feature type="chain" id="PRO_5045762424" description="Secreted protein" evidence="1">
    <location>
        <begin position="22"/>
        <end position="247"/>
    </location>
</feature>
<name>A0ABT8XQJ9_9GAMM</name>
<reference evidence="2" key="1">
    <citation type="submission" date="2023-07" db="EMBL/GenBank/DDBJ databases">
        <title>The extreme plant-growth-promoting properties of Pantoea phytobeneficialis PF55 revealed by functional and genomic analysis.</title>
        <authorList>
            <person name="Nascimento F.X."/>
            <person name="Marcio R.J."/>
        </authorList>
    </citation>
    <scope>NUCLEOTIDE SEQUENCE</scope>
    <source>
        <strain evidence="2">PF55</strain>
    </source>
</reference>
<feature type="signal peptide" evidence="1">
    <location>
        <begin position="1"/>
        <end position="21"/>
    </location>
</feature>
<keyword evidence="3" id="KW-1185">Reference proteome</keyword>
<sequence length="247" mass="27812">MVIRMIICFAFLFSSSTFTHAEQKKITIYSDGVSCPANCDAHVVFDKRMNGTEFAYKPNTQYEPCKPNSECRICLESGGKQCLNVMYRGPGPHKNTFDFTPAFYIQACGKNPTQRLLLEMCSSMQKSASRLNTRINCIQNPSKDVCVNIMMSANKEKTKDTEKYKQCLTQGETSYNRGVTKVDMRSEKCAYERYGTGKNSDGKTWRKLLPAACRNNTYVGRDGLDCCSGNTLTDGPLAHECTIYYPK</sequence>
<dbReference type="EMBL" id="JAUOOM010000002">
    <property type="protein sequence ID" value="MDO6405437.1"/>
    <property type="molecule type" value="Genomic_DNA"/>
</dbReference>
<keyword evidence="1" id="KW-0732">Signal</keyword>
<dbReference type="Proteomes" id="UP001171299">
    <property type="component" value="Unassembled WGS sequence"/>
</dbReference>
<evidence type="ECO:0000256" key="1">
    <source>
        <dbReference type="SAM" id="SignalP"/>
    </source>
</evidence>